<protein>
    <submittedName>
        <fullName evidence="7">Homocysteine S-methyltransferase</fullName>
    </submittedName>
</protein>
<evidence type="ECO:0000256" key="4">
    <source>
        <dbReference type="ARBA" id="ARBA00022833"/>
    </source>
</evidence>
<feature type="domain" description="Hcy-binding" evidence="6">
    <location>
        <begin position="1"/>
        <end position="299"/>
    </location>
</feature>
<evidence type="ECO:0000256" key="3">
    <source>
        <dbReference type="ARBA" id="ARBA00022723"/>
    </source>
</evidence>
<evidence type="ECO:0000256" key="1">
    <source>
        <dbReference type="ARBA" id="ARBA00022603"/>
    </source>
</evidence>
<name>A0ABP4SHG9_9MICO</name>
<keyword evidence="3 5" id="KW-0479">Metal-binding</keyword>
<keyword evidence="8" id="KW-1185">Reference proteome</keyword>
<dbReference type="Gene3D" id="3.20.20.330">
    <property type="entry name" value="Homocysteine-binding-like domain"/>
    <property type="match status" value="1"/>
</dbReference>
<keyword evidence="1 5" id="KW-0489">Methyltransferase</keyword>
<comment type="caution">
    <text evidence="7">The sequence shown here is derived from an EMBL/GenBank/DDBJ whole genome shotgun (WGS) entry which is preliminary data.</text>
</comment>
<organism evidence="7 8">
    <name type="scientific">Microbacterium lacus</name>
    <dbReference type="NCBI Taxonomy" id="415217"/>
    <lineage>
        <taxon>Bacteria</taxon>
        <taxon>Bacillati</taxon>
        <taxon>Actinomycetota</taxon>
        <taxon>Actinomycetes</taxon>
        <taxon>Micrococcales</taxon>
        <taxon>Microbacteriaceae</taxon>
        <taxon>Microbacterium</taxon>
    </lineage>
</organism>
<evidence type="ECO:0000259" key="6">
    <source>
        <dbReference type="PROSITE" id="PS50970"/>
    </source>
</evidence>
<proteinExistence type="predicted"/>
<keyword evidence="4 5" id="KW-0862">Zinc</keyword>
<dbReference type="InterPro" id="IPR036589">
    <property type="entry name" value="HCY_dom_sf"/>
</dbReference>
<dbReference type="PANTHER" id="PTHR46015">
    <property type="entry name" value="ZGC:172121"/>
    <property type="match status" value="1"/>
</dbReference>
<dbReference type="InterPro" id="IPR051486">
    <property type="entry name" value="Hcy_S-methyltransferase"/>
</dbReference>
<sequence>MSSFVAALAVGPIVLDGGLGTLLESHGHDMSSSLWSARLLLEDPDAIRRAHREYFDAGARVAITSSYQVSHTGLAAAGFDHADVERALHRSVELARQAREDAGLGADEAWVAASVGPYGAALADGSEYTGAYGRTVDELREWHRPRLAALAAAAPDVLAIETVPSLVEVEAITAELDGIGIPAWVSVTVADGRLRAGDDLADAFALAAGVPEIVAAGVNCCDTAEITGALAALRASGGGLPGVVYPNSGELWHAQERAWSGSASEIAAHAGDWAAGGARLVGGCCRVGPDQISAVARRLVR</sequence>
<accession>A0ABP4SHG9</accession>
<dbReference type="PROSITE" id="PS50970">
    <property type="entry name" value="HCY"/>
    <property type="match status" value="1"/>
</dbReference>
<feature type="binding site" evidence="5">
    <location>
        <position position="285"/>
    </location>
    <ligand>
        <name>Zn(2+)</name>
        <dbReference type="ChEBI" id="CHEBI:29105"/>
    </ligand>
</feature>
<feature type="binding site" evidence="5">
    <location>
        <position position="220"/>
    </location>
    <ligand>
        <name>Zn(2+)</name>
        <dbReference type="ChEBI" id="CHEBI:29105"/>
    </ligand>
</feature>
<dbReference type="InterPro" id="IPR003726">
    <property type="entry name" value="HCY_dom"/>
</dbReference>
<comment type="cofactor">
    <cofactor evidence="5">
        <name>Zn(2+)</name>
        <dbReference type="ChEBI" id="CHEBI:29105"/>
    </cofactor>
</comment>
<dbReference type="RefSeq" id="WP_344053241.1">
    <property type="nucleotide sequence ID" value="NZ_BAAAPK010000001.1"/>
</dbReference>
<dbReference type="EMBL" id="BAAAPK010000001">
    <property type="protein sequence ID" value="GAA1672227.1"/>
    <property type="molecule type" value="Genomic_DNA"/>
</dbReference>
<dbReference type="InterPro" id="IPR017226">
    <property type="entry name" value="BHMT-like"/>
</dbReference>
<dbReference type="PANTHER" id="PTHR46015:SF1">
    <property type="entry name" value="HOMOCYSTEINE S-METHYLTRANSFERASE-LIKE ISOFORM 1"/>
    <property type="match status" value="1"/>
</dbReference>
<evidence type="ECO:0000256" key="5">
    <source>
        <dbReference type="PROSITE-ProRule" id="PRU00333"/>
    </source>
</evidence>
<evidence type="ECO:0000313" key="8">
    <source>
        <dbReference type="Proteomes" id="UP001500596"/>
    </source>
</evidence>
<dbReference type="NCBIfam" id="NF007020">
    <property type="entry name" value="PRK09485.1"/>
    <property type="match status" value="1"/>
</dbReference>
<dbReference type="Pfam" id="PF02574">
    <property type="entry name" value="S-methyl_trans"/>
    <property type="match status" value="1"/>
</dbReference>
<reference evidence="8" key="1">
    <citation type="journal article" date="2019" name="Int. J. Syst. Evol. Microbiol.">
        <title>The Global Catalogue of Microorganisms (GCM) 10K type strain sequencing project: providing services to taxonomists for standard genome sequencing and annotation.</title>
        <authorList>
            <consortium name="The Broad Institute Genomics Platform"/>
            <consortium name="The Broad Institute Genome Sequencing Center for Infectious Disease"/>
            <person name="Wu L."/>
            <person name="Ma J."/>
        </authorList>
    </citation>
    <scope>NUCLEOTIDE SEQUENCE [LARGE SCALE GENOMIC DNA]</scope>
    <source>
        <strain evidence="8">JCM 15575</strain>
    </source>
</reference>
<dbReference type="Proteomes" id="UP001500596">
    <property type="component" value="Unassembled WGS sequence"/>
</dbReference>
<dbReference type="PIRSF" id="PIRSF037505">
    <property type="entry name" value="Betaine_HMT"/>
    <property type="match status" value="1"/>
</dbReference>
<dbReference type="SUPFAM" id="SSF82282">
    <property type="entry name" value="Homocysteine S-methyltransferase"/>
    <property type="match status" value="1"/>
</dbReference>
<gene>
    <name evidence="7" type="primary">mmuM</name>
    <name evidence="7" type="ORF">GCM10009807_15400</name>
</gene>
<keyword evidence="2 5" id="KW-0808">Transferase</keyword>
<feature type="binding site" evidence="5">
    <location>
        <position position="284"/>
    </location>
    <ligand>
        <name>Zn(2+)</name>
        <dbReference type="ChEBI" id="CHEBI:29105"/>
    </ligand>
</feature>
<evidence type="ECO:0000313" key="7">
    <source>
        <dbReference type="EMBL" id="GAA1672227.1"/>
    </source>
</evidence>
<evidence type="ECO:0000256" key="2">
    <source>
        <dbReference type="ARBA" id="ARBA00022679"/>
    </source>
</evidence>